<sequence length="545" mass="61641">MRNQRQSKVPLRFEDTIHNINNSKANKKKTGSKKKEHEIYKESGEGNRESRLSKGAYREDRVKISNSDGNVGSKGLNDEENNKELRMNLDDVQNNLDSWVIVIDVDSAFWMVIRGVYGNANKEEIEVQTNTAFDCNTPNCTMSNDMSNEEKHKENLGAKNNEGLPKQNMNSYASMVKMDDVPKNLEFIPTVVTGIEVVIFDEDLVQKGEKMELTVFVVNLLGMRCILVNSGIILEGCGGKYGIDEIDKGKNGQYMFKFKDDKGMNTILEKGPWMVKGKPLFVQKWSPEIGMTKVEPKKLPVWVKIIHVPLEAWSVKGISVLASGLGTPIVMDSMTASMCHRGIGNLSYARVLVEMDATKELKNEIEIQYVDKNKNVKGSKKVQVVYDWKPPSCSHCKVFGHDIRKCKNGGVVNNNNEGVQNVGTSVLMKHCKEPRISITRDMIDYFKTRWEEDRQKESEDTTAETYIEDVLEVNTGTAKVIGDNEISAQMKFLERQKLYGKELIKGKHSDKEDKRSEDCESLFQSRIGEDVAAKMITNVPDKEIK</sequence>
<comment type="caution">
    <text evidence="3">The sequence shown here is derived from an EMBL/GenBank/DDBJ whole genome shotgun (WGS) entry which is preliminary data.</text>
</comment>
<evidence type="ECO:0000313" key="4">
    <source>
        <dbReference type="Proteomes" id="UP001151760"/>
    </source>
</evidence>
<keyword evidence="3" id="KW-0695">RNA-directed DNA polymerase</keyword>
<feature type="compositionally biased region" description="Basic and acidic residues" evidence="1">
    <location>
        <begin position="33"/>
        <end position="63"/>
    </location>
</feature>
<gene>
    <name evidence="3" type="ORF">Tco_0842776</name>
</gene>
<dbReference type="PANTHER" id="PTHR31286">
    <property type="entry name" value="GLYCINE-RICH CELL WALL STRUCTURAL PROTEIN 1.8-LIKE"/>
    <property type="match status" value="1"/>
</dbReference>
<dbReference type="EMBL" id="BQNB010012819">
    <property type="protein sequence ID" value="GJT08314.1"/>
    <property type="molecule type" value="Genomic_DNA"/>
</dbReference>
<evidence type="ECO:0000256" key="1">
    <source>
        <dbReference type="SAM" id="MobiDB-lite"/>
    </source>
</evidence>
<dbReference type="GO" id="GO:0003964">
    <property type="term" value="F:RNA-directed DNA polymerase activity"/>
    <property type="evidence" value="ECO:0007669"/>
    <property type="project" value="UniProtKB-KW"/>
</dbReference>
<accession>A0ABQ5B1Y6</accession>
<feature type="domain" description="DUF4283" evidence="2">
    <location>
        <begin position="237"/>
        <end position="292"/>
    </location>
</feature>
<reference evidence="3" key="1">
    <citation type="journal article" date="2022" name="Int. J. Mol. Sci.">
        <title>Draft Genome of Tanacetum Coccineum: Genomic Comparison of Closely Related Tanacetum-Family Plants.</title>
        <authorList>
            <person name="Yamashiro T."/>
            <person name="Shiraishi A."/>
            <person name="Nakayama K."/>
            <person name="Satake H."/>
        </authorList>
    </citation>
    <scope>NUCLEOTIDE SEQUENCE</scope>
</reference>
<protein>
    <submittedName>
        <fullName evidence="3">RNA-directed DNA polymerase, eukaryota, reverse transcriptase zinc-binding domain protein</fullName>
    </submittedName>
</protein>
<evidence type="ECO:0000313" key="3">
    <source>
        <dbReference type="EMBL" id="GJT08314.1"/>
    </source>
</evidence>
<dbReference type="Proteomes" id="UP001151760">
    <property type="component" value="Unassembled WGS sequence"/>
</dbReference>
<dbReference type="PANTHER" id="PTHR31286:SF99">
    <property type="entry name" value="DUF4283 DOMAIN-CONTAINING PROTEIN"/>
    <property type="match status" value="1"/>
</dbReference>
<keyword evidence="3" id="KW-0808">Transferase</keyword>
<dbReference type="InterPro" id="IPR025558">
    <property type="entry name" value="DUF4283"/>
</dbReference>
<keyword evidence="4" id="KW-1185">Reference proteome</keyword>
<proteinExistence type="predicted"/>
<name>A0ABQ5B1Y6_9ASTR</name>
<dbReference type="Pfam" id="PF14111">
    <property type="entry name" value="DUF4283"/>
    <property type="match status" value="1"/>
</dbReference>
<feature type="region of interest" description="Disordered" evidence="1">
    <location>
        <begin position="21"/>
        <end position="79"/>
    </location>
</feature>
<evidence type="ECO:0000259" key="2">
    <source>
        <dbReference type="Pfam" id="PF14111"/>
    </source>
</evidence>
<organism evidence="3 4">
    <name type="scientific">Tanacetum coccineum</name>
    <dbReference type="NCBI Taxonomy" id="301880"/>
    <lineage>
        <taxon>Eukaryota</taxon>
        <taxon>Viridiplantae</taxon>
        <taxon>Streptophyta</taxon>
        <taxon>Embryophyta</taxon>
        <taxon>Tracheophyta</taxon>
        <taxon>Spermatophyta</taxon>
        <taxon>Magnoliopsida</taxon>
        <taxon>eudicotyledons</taxon>
        <taxon>Gunneridae</taxon>
        <taxon>Pentapetalae</taxon>
        <taxon>asterids</taxon>
        <taxon>campanulids</taxon>
        <taxon>Asterales</taxon>
        <taxon>Asteraceae</taxon>
        <taxon>Asteroideae</taxon>
        <taxon>Anthemideae</taxon>
        <taxon>Anthemidinae</taxon>
        <taxon>Tanacetum</taxon>
    </lineage>
</organism>
<keyword evidence="3" id="KW-0548">Nucleotidyltransferase</keyword>
<reference evidence="3" key="2">
    <citation type="submission" date="2022-01" db="EMBL/GenBank/DDBJ databases">
        <authorList>
            <person name="Yamashiro T."/>
            <person name="Shiraishi A."/>
            <person name="Satake H."/>
            <person name="Nakayama K."/>
        </authorList>
    </citation>
    <scope>NUCLEOTIDE SEQUENCE</scope>
</reference>
<dbReference type="InterPro" id="IPR040256">
    <property type="entry name" value="At4g02000-like"/>
</dbReference>